<dbReference type="PANTHER" id="PTHR35796:SF3">
    <property type="entry name" value="BHLH DOMAIN-CONTAINING PROTEIN"/>
    <property type="match status" value="1"/>
</dbReference>
<organism evidence="2 3">
    <name type="scientific">Paragemmobacter ruber</name>
    <dbReference type="NCBI Taxonomy" id="1985673"/>
    <lineage>
        <taxon>Bacteria</taxon>
        <taxon>Pseudomonadati</taxon>
        <taxon>Pseudomonadota</taxon>
        <taxon>Alphaproteobacteria</taxon>
        <taxon>Rhodobacterales</taxon>
        <taxon>Paracoccaceae</taxon>
        <taxon>Paragemmobacter</taxon>
    </lineage>
</organism>
<name>A0ABW9YAG6_9RHOB</name>
<keyword evidence="3" id="KW-1185">Reference proteome</keyword>
<evidence type="ECO:0000313" key="3">
    <source>
        <dbReference type="Proteomes" id="UP001517376"/>
    </source>
</evidence>
<dbReference type="InterPro" id="IPR012544">
    <property type="entry name" value="PHb"/>
</dbReference>
<comment type="caution">
    <text evidence="2">The sequence shown here is derived from an EMBL/GenBank/DDBJ whole genome shotgun (WGS) entry which is preliminary data.</text>
</comment>
<dbReference type="RefSeq" id="WP_161767821.1">
    <property type="nucleotide sequence ID" value="NZ_JAAATW010000003.1"/>
</dbReference>
<dbReference type="EMBL" id="JAAATW010000003">
    <property type="protein sequence ID" value="NBE08782.1"/>
    <property type="molecule type" value="Genomic_DNA"/>
</dbReference>
<dbReference type="Proteomes" id="UP001517376">
    <property type="component" value="Unassembled WGS sequence"/>
</dbReference>
<dbReference type="Gene3D" id="2.30.29.50">
    <property type="entry name" value="Bacterial Pleckstrin homology domain"/>
    <property type="match status" value="1"/>
</dbReference>
<dbReference type="CDD" id="cd13225">
    <property type="entry name" value="PH-like_bacteria"/>
    <property type="match status" value="1"/>
</dbReference>
<feature type="domain" description="Bacterial Pleckstrin homology" evidence="1">
    <location>
        <begin position="9"/>
        <end position="120"/>
    </location>
</feature>
<dbReference type="Pfam" id="PF08000">
    <property type="entry name" value="bPH_1"/>
    <property type="match status" value="1"/>
</dbReference>
<dbReference type="PANTHER" id="PTHR35796">
    <property type="entry name" value="HYPOTHETICAL CYTOSOLIC PROTEIN"/>
    <property type="match status" value="1"/>
</dbReference>
<reference evidence="3" key="1">
    <citation type="submission" date="2020-01" db="EMBL/GenBank/DDBJ databases">
        <title>Sphingomonas sp. strain CSW-10.</title>
        <authorList>
            <person name="Chen W.-M."/>
        </authorList>
    </citation>
    <scope>NUCLEOTIDE SEQUENCE [LARGE SCALE GENOMIC DNA]</scope>
    <source>
        <strain evidence="3">CCP-1</strain>
    </source>
</reference>
<evidence type="ECO:0000259" key="1">
    <source>
        <dbReference type="Pfam" id="PF08000"/>
    </source>
</evidence>
<evidence type="ECO:0000313" key="2">
    <source>
        <dbReference type="EMBL" id="NBE08782.1"/>
    </source>
</evidence>
<dbReference type="SUPFAM" id="SSF50729">
    <property type="entry name" value="PH domain-like"/>
    <property type="match status" value="1"/>
</dbReference>
<protein>
    <submittedName>
        <fullName evidence="2">PH domain-containing protein</fullName>
    </submittedName>
</protein>
<gene>
    <name evidence="2" type="ORF">GU920_14675</name>
</gene>
<sequence length="125" mass="14057">MGWDGKKIIALSPRKVGESKDLYEYMLLPGENVIMEFKSIRDVLLLTDCRLITVDPQGITGRKKEYMSISFSAITAFSCESAGSFDLDAEFKVWLSGMGMVEFEFLKGTDIKGIVQLMSEKTVKR</sequence>
<accession>A0ABW9YAG6</accession>
<dbReference type="InterPro" id="IPR037063">
    <property type="entry name" value="PHb_sf"/>
</dbReference>
<proteinExistence type="predicted"/>